<dbReference type="FunFam" id="2.40.50.140:FF:000041">
    <property type="entry name" value="Replication protein A subunit"/>
    <property type="match status" value="1"/>
</dbReference>
<name>A0A078ANW1_STYLE</name>
<dbReference type="PANTHER" id="PTHR47165">
    <property type="entry name" value="OS03G0429900 PROTEIN"/>
    <property type="match status" value="1"/>
</dbReference>
<feature type="domain" description="Replication protein A OB" evidence="8">
    <location>
        <begin position="208"/>
        <end position="294"/>
    </location>
</feature>
<sequence>MLSSCPKIISCKFTKQIGEPSPYKRMELQQELNLKKESPMKFRNVDPEKEIKHYDYIKIIPIKDLNTSSGEDWHIKARVRFPFNKFQITKKGNIISYQAGRMFKIEIVDVEGTQIEGTFYKDCLDFFFNKIEEGKIYTFTQAQIANANKKFTSVKNDFRIIFNQNSVITDYIEPKKEESKDSTNTESESEQILRYKFNFVSIFDIMTSIHDLKQIDVCGINVTKDPKKDDIDVKFDYGKKTLKGRLVFTLVDNTNEVINVNLWGDLSNIEINEGDIVIINGARVSTFGGKSLNCGSEYCKIIINPTREEVSDIDRYVDLSNANLVAKHRSAAKEQQVTQLGLVIDKLKEDNQKLISDVLDELNCGYDGTFKEHSEVYRNPTQIYCLQGNIIKFVSSSDSMTYMGCPICCKKVYDHRLTGYYCSTCGKIIKEKFFYFIHAIFQDFTGKIIIGFSKEQADILMGNVDPLTFIKKIKKSFRMECDFEGWLNENIYFKTYKILVKAKNELYQGTNRIRFHALDVVNISTDQVKASFRNENLMLLGTLQQQSKIRQKEGNLDEEQQESQ</sequence>
<dbReference type="EMBL" id="CCKQ01012010">
    <property type="protein sequence ID" value="CDW83621.1"/>
    <property type="molecule type" value="Genomic_DNA"/>
</dbReference>
<evidence type="ECO:0000256" key="5">
    <source>
        <dbReference type="ARBA" id="ARBA00023125"/>
    </source>
</evidence>
<organism evidence="9 10">
    <name type="scientific">Stylonychia lemnae</name>
    <name type="common">Ciliate</name>
    <dbReference type="NCBI Taxonomy" id="5949"/>
    <lineage>
        <taxon>Eukaryota</taxon>
        <taxon>Sar</taxon>
        <taxon>Alveolata</taxon>
        <taxon>Ciliophora</taxon>
        <taxon>Intramacronucleata</taxon>
        <taxon>Spirotrichea</taxon>
        <taxon>Stichotrichia</taxon>
        <taxon>Sporadotrichida</taxon>
        <taxon>Oxytrichidae</taxon>
        <taxon>Stylonychinae</taxon>
        <taxon>Stylonychia</taxon>
    </lineage>
</organism>
<reference evidence="9 10" key="1">
    <citation type="submission" date="2014-06" db="EMBL/GenBank/DDBJ databases">
        <authorList>
            <person name="Swart Estienne"/>
        </authorList>
    </citation>
    <scope>NUCLEOTIDE SEQUENCE [LARGE SCALE GENOMIC DNA]</scope>
    <source>
        <strain evidence="9 10">130c</strain>
    </source>
</reference>
<gene>
    <name evidence="9" type="primary">Contig14070.g15004</name>
    <name evidence="9" type="ORF">STYLEM_12669</name>
</gene>
<dbReference type="Pfam" id="PF02721">
    <property type="entry name" value="DUF223"/>
    <property type="match status" value="1"/>
</dbReference>
<feature type="domain" description="Replication protein A 70 kDa DNA-binding subunit B/D first OB fold" evidence="6">
    <location>
        <begin position="101"/>
        <end position="169"/>
    </location>
</feature>
<accession>A0A078ANW1</accession>
<dbReference type="SUPFAM" id="SSF50249">
    <property type="entry name" value="Nucleic acid-binding proteins"/>
    <property type="match status" value="3"/>
</dbReference>
<evidence type="ECO:0000256" key="4">
    <source>
        <dbReference type="ARBA" id="ARBA00022833"/>
    </source>
</evidence>
<evidence type="ECO:0000259" key="7">
    <source>
        <dbReference type="Pfam" id="PF08646"/>
    </source>
</evidence>
<dbReference type="GO" id="GO:0008270">
    <property type="term" value="F:zinc ion binding"/>
    <property type="evidence" value="ECO:0007669"/>
    <property type="project" value="UniProtKB-KW"/>
</dbReference>
<keyword evidence="10" id="KW-1185">Reference proteome</keyword>
<evidence type="ECO:0000313" key="9">
    <source>
        <dbReference type="EMBL" id="CDW83621.1"/>
    </source>
</evidence>
<keyword evidence="4" id="KW-0862">Zinc</keyword>
<keyword evidence="3" id="KW-0863">Zinc-finger</keyword>
<evidence type="ECO:0000256" key="2">
    <source>
        <dbReference type="ARBA" id="ARBA00022723"/>
    </source>
</evidence>
<dbReference type="InterPro" id="IPR013955">
    <property type="entry name" value="Rep_factor-A_C"/>
</dbReference>
<evidence type="ECO:0000259" key="8">
    <source>
        <dbReference type="Pfam" id="PF16900"/>
    </source>
</evidence>
<keyword evidence="2" id="KW-0479">Metal-binding</keyword>
<dbReference type="InterPro" id="IPR003871">
    <property type="entry name" value="RFA1B/D_OB_1st"/>
</dbReference>
<evidence type="ECO:0000313" key="10">
    <source>
        <dbReference type="Proteomes" id="UP000039865"/>
    </source>
</evidence>
<dbReference type="CDD" id="cd04474">
    <property type="entry name" value="RPA1_DBD_A"/>
    <property type="match status" value="1"/>
</dbReference>
<evidence type="ECO:0000256" key="1">
    <source>
        <dbReference type="ARBA" id="ARBA00005690"/>
    </source>
</evidence>
<evidence type="ECO:0000259" key="6">
    <source>
        <dbReference type="Pfam" id="PF02721"/>
    </source>
</evidence>
<dbReference type="Pfam" id="PF16900">
    <property type="entry name" value="REPA_OB_2"/>
    <property type="match status" value="1"/>
</dbReference>
<keyword evidence="5 9" id="KW-0238">DNA-binding</keyword>
<dbReference type="GO" id="GO:0003677">
    <property type="term" value="F:DNA binding"/>
    <property type="evidence" value="ECO:0007669"/>
    <property type="project" value="UniProtKB-KW"/>
</dbReference>
<dbReference type="OrthoDB" id="294050at2759"/>
<evidence type="ECO:0000256" key="3">
    <source>
        <dbReference type="ARBA" id="ARBA00022771"/>
    </source>
</evidence>
<comment type="similarity">
    <text evidence="1">Belongs to the replication factor A protein 1 family.</text>
</comment>
<dbReference type="Proteomes" id="UP000039865">
    <property type="component" value="Unassembled WGS sequence"/>
</dbReference>
<dbReference type="AlphaFoldDB" id="A0A078ANW1"/>
<feature type="domain" description="Replication factor A C-terminal" evidence="7">
    <location>
        <begin position="391"/>
        <end position="526"/>
    </location>
</feature>
<dbReference type="Gene3D" id="2.40.50.140">
    <property type="entry name" value="Nucleic acid-binding proteins"/>
    <property type="match status" value="3"/>
</dbReference>
<dbReference type="InterPro" id="IPR031657">
    <property type="entry name" value="REPA_OB_2"/>
</dbReference>
<dbReference type="InParanoid" id="A0A078ANW1"/>
<dbReference type="PANTHER" id="PTHR47165:SF4">
    <property type="entry name" value="OS03G0429900 PROTEIN"/>
    <property type="match status" value="1"/>
</dbReference>
<dbReference type="InterPro" id="IPR012340">
    <property type="entry name" value="NA-bd_OB-fold"/>
</dbReference>
<dbReference type="Pfam" id="PF08646">
    <property type="entry name" value="Rep_fac-A_C"/>
    <property type="match status" value="1"/>
</dbReference>
<proteinExistence type="inferred from homology"/>
<protein>
    <submittedName>
        <fullName evidence="9">Replication protein a 70 kDa dna-binding subunit-like</fullName>
    </submittedName>
</protein>